<organism evidence="2">
    <name type="scientific">Oryza nivara</name>
    <name type="common">Indian wild rice</name>
    <name type="synonym">Oryza sativa f. spontanea</name>
    <dbReference type="NCBI Taxonomy" id="4536"/>
    <lineage>
        <taxon>Eukaryota</taxon>
        <taxon>Viridiplantae</taxon>
        <taxon>Streptophyta</taxon>
        <taxon>Embryophyta</taxon>
        <taxon>Tracheophyta</taxon>
        <taxon>Spermatophyta</taxon>
        <taxon>Magnoliopsida</taxon>
        <taxon>Liliopsida</taxon>
        <taxon>Poales</taxon>
        <taxon>Poaceae</taxon>
        <taxon>BOP clade</taxon>
        <taxon>Oryzoideae</taxon>
        <taxon>Oryzeae</taxon>
        <taxon>Oryzinae</taxon>
        <taxon>Oryza</taxon>
    </lineage>
</organism>
<name>A0A0E0HYW8_ORYNI</name>
<proteinExistence type="predicted"/>
<dbReference type="HOGENOM" id="CLU_1889111_0_0_1"/>
<keyword evidence="3" id="KW-1185">Reference proteome</keyword>
<dbReference type="AlphaFoldDB" id="A0A0E0HYW8"/>
<protein>
    <submittedName>
        <fullName evidence="2">Uncharacterized protein</fullName>
    </submittedName>
</protein>
<accession>A0A0E0HYW8</accession>
<reference evidence="2" key="1">
    <citation type="submission" date="2015-04" db="UniProtKB">
        <authorList>
            <consortium name="EnsemblPlants"/>
        </authorList>
    </citation>
    <scope>IDENTIFICATION</scope>
    <source>
        <strain evidence="2">SL10</strain>
    </source>
</reference>
<evidence type="ECO:0000256" key="1">
    <source>
        <dbReference type="SAM" id="MobiDB-lite"/>
    </source>
</evidence>
<dbReference type="EnsemblPlants" id="ONIVA07G08120.1">
    <property type="protein sequence ID" value="ONIVA07G08120.1"/>
    <property type="gene ID" value="ONIVA07G08120"/>
</dbReference>
<evidence type="ECO:0000313" key="3">
    <source>
        <dbReference type="Proteomes" id="UP000006591"/>
    </source>
</evidence>
<dbReference type="Gramene" id="ONIVA07G08120.1">
    <property type="protein sequence ID" value="ONIVA07G08120.1"/>
    <property type="gene ID" value="ONIVA07G08120"/>
</dbReference>
<dbReference type="Proteomes" id="UP000006591">
    <property type="component" value="Chromosome 7"/>
</dbReference>
<sequence>MRVPEQRASEEGGGRQRELGRRPERRQQDLGFGRYRGRRWWLNSEGKRKGKVREWICLVEAKVVARGLGRKCSDEGDRPMAGIWKREKREARGSAWCGSKRRARRLFIGGEGRWMMAVLEAVLEEKKKRSTLAAT</sequence>
<evidence type="ECO:0000313" key="2">
    <source>
        <dbReference type="EnsemblPlants" id="ONIVA07G08120.1"/>
    </source>
</evidence>
<feature type="region of interest" description="Disordered" evidence="1">
    <location>
        <begin position="1"/>
        <end position="26"/>
    </location>
</feature>
<reference evidence="2" key="2">
    <citation type="submission" date="2018-04" db="EMBL/GenBank/DDBJ databases">
        <title>OnivRS2 (Oryza nivara Reference Sequence Version 2).</title>
        <authorList>
            <person name="Zhang J."/>
            <person name="Kudrna D."/>
            <person name="Lee S."/>
            <person name="Talag J."/>
            <person name="Rajasekar S."/>
            <person name="Welchert J."/>
            <person name="Hsing Y.-I."/>
            <person name="Wing R.A."/>
        </authorList>
    </citation>
    <scope>NUCLEOTIDE SEQUENCE [LARGE SCALE GENOMIC DNA]</scope>
    <source>
        <strain evidence="2">SL10</strain>
    </source>
</reference>